<evidence type="ECO:0000313" key="2">
    <source>
        <dbReference type="Proteomes" id="UP000450676"/>
    </source>
</evidence>
<name>A0A7X4KQP5_9BURK</name>
<dbReference type="RefSeq" id="WP_161075411.1">
    <property type="nucleotide sequence ID" value="NZ_CP086370.1"/>
</dbReference>
<reference evidence="1 2" key="1">
    <citation type="submission" date="2019-12" db="EMBL/GenBank/DDBJ databases">
        <title>Novel species isolated from a subtropical stream in China.</title>
        <authorList>
            <person name="Lu H."/>
        </authorList>
    </citation>
    <scope>NUCLEOTIDE SEQUENCE [LARGE SCALE GENOMIC DNA]</scope>
    <source>
        <strain evidence="1 2">FT127W</strain>
    </source>
</reference>
<organism evidence="1 2">
    <name type="scientific">Pseudoduganella aquatica</name>
    <dbReference type="NCBI Taxonomy" id="2660641"/>
    <lineage>
        <taxon>Bacteria</taxon>
        <taxon>Pseudomonadati</taxon>
        <taxon>Pseudomonadota</taxon>
        <taxon>Betaproteobacteria</taxon>
        <taxon>Burkholderiales</taxon>
        <taxon>Oxalobacteraceae</taxon>
        <taxon>Telluria group</taxon>
        <taxon>Pseudoduganella</taxon>
    </lineage>
</organism>
<sequence length="71" mass="8059">MAMSHESYSRQQGLRNTYDIEYSSLRYRISLSGKVLKEIELPLDSLAALGDEASWKCAVADIEHLRGMPEQ</sequence>
<dbReference type="AlphaFoldDB" id="A0A7X4KQP5"/>
<protein>
    <submittedName>
        <fullName evidence="1">Uncharacterized protein</fullName>
    </submittedName>
</protein>
<dbReference type="Proteomes" id="UP000450676">
    <property type="component" value="Unassembled WGS sequence"/>
</dbReference>
<evidence type="ECO:0000313" key="1">
    <source>
        <dbReference type="EMBL" id="MYN11140.1"/>
    </source>
</evidence>
<dbReference type="EMBL" id="WWCU01000056">
    <property type="protein sequence ID" value="MYN11140.1"/>
    <property type="molecule type" value="Genomic_DNA"/>
</dbReference>
<keyword evidence="2" id="KW-1185">Reference proteome</keyword>
<proteinExistence type="predicted"/>
<gene>
    <name evidence="1" type="ORF">GTP77_27860</name>
</gene>
<comment type="caution">
    <text evidence="1">The sequence shown here is derived from an EMBL/GenBank/DDBJ whole genome shotgun (WGS) entry which is preliminary data.</text>
</comment>
<accession>A0A7X4KQP5</accession>